<organism evidence="7 8">
    <name type="scientific">Pseudomonas gessardii</name>
    <dbReference type="NCBI Taxonomy" id="78544"/>
    <lineage>
        <taxon>Bacteria</taxon>
        <taxon>Pseudomonadati</taxon>
        <taxon>Pseudomonadota</taxon>
        <taxon>Gammaproteobacteria</taxon>
        <taxon>Pseudomonadales</taxon>
        <taxon>Pseudomonadaceae</taxon>
        <taxon>Pseudomonas</taxon>
    </lineage>
</organism>
<dbReference type="RefSeq" id="WP_369124505.1">
    <property type="nucleotide sequence ID" value="NZ_WKED01000006.1"/>
</dbReference>
<dbReference type="Proteomes" id="UP000814003">
    <property type="component" value="Unassembled WGS sequence"/>
</dbReference>
<comment type="subcellular location">
    <subcellularLocation>
        <location evidence="1">Endomembrane system</location>
        <topology evidence="1">Multi-pass membrane protein</topology>
    </subcellularLocation>
</comment>
<comment type="caution">
    <text evidence="7">The sequence shown here is derived from an EMBL/GenBank/DDBJ whole genome shotgun (WGS) entry which is preliminary data.</text>
</comment>
<keyword evidence="2 5" id="KW-0812">Transmembrane</keyword>
<gene>
    <name evidence="7" type="ORF">GIW56_05655</name>
</gene>
<feature type="transmembrane region" description="Helical" evidence="5">
    <location>
        <begin position="89"/>
        <end position="108"/>
    </location>
</feature>
<protein>
    <submittedName>
        <fullName evidence="7">DUF202 domain-containing protein</fullName>
    </submittedName>
</protein>
<proteinExistence type="predicted"/>
<evidence type="ECO:0000256" key="4">
    <source>
        <dbReference type="ARBA" id="ARBA00023136"/>
    </source>
</evidence>
<dbReference type="InterPro" id="IPR003807">
    <property type="entry name" value="DUF202"/>
</dbReference>
<dbReference type="Pfam" id="PF02656">
    <property type="entry name" value="DUF202"/>
    <property type="match status" value="1"/>
</dbReference>
<feature type="transmembrane region" description="Helical" evidence="5">
    <location>
        <begin position="49"/>
        <end position="68"/>
    </location>
</feature>
<keyword evidence="8" id="KW-1185">Reference proteome</keyword>
<keyword evidence="3 5" id="KW-1133">Transmembrane helix</keyword>
<evidence type="ECO:0000256" key="5">
    <source>
        <dbReference type="SAM" id="Phobius"/>
    </source>
</evidence>
<reference evidence="7 8" key="1">
    <citation type="submission" date="2019-11" db="EMBL/GenBank/DDBJ databases">
        <title>Epiphytic Pseudomonas syringae from cherry orchards.</title>
        <authorList>
            <person name="Hulin M.T."/>
        </authorList>
    </citation>
    <scope>NUCLEOTIDE SEQUENCE [LARGE SCALE GENOMIC DNA]</scope>
    <source>
        <strain evidence="7 8">PA-6-5B</strain>
    </source>
</reference>
<feature type="domain" description="DUF202" evidence="6">
    <location>
        <begin position="12"/>
        <end position="63"/>
    </location>
</feature>
<accession>A0ABS9F1W3</accession>
<evidence type="ECO:0000259" key="6">
    <source>
        <dbReference type="Pfam" id="PF02656"/>
    </source>
</evidence>
<keyword evidence="4 5" id="KW-0472">Membrane</keyword>
<sequence length="109" mass="11848">MSSSATPPLHDDRGLQPERTALTWERTVLSTLVLGCIVFRHPLARDVPMMTLMLMALCIGSIYSLLIIDGYRQSAQHIRGESSAPRLGEVLILGLGVAMLSSAALWGML</sequence>
<evidence type="ECO:0000313" key="7">
    <source>
        <dbReference type="EMBL" id="MCF5106322.1"/>
    </source>
</evidence>
<evidence type="ECO:0000256" key="3">
    <source>
        <dbReference type="ARBA" id="ARBA00022989"/>
    </source>
</evidence>
<evidence type="ECO:0000256" key="2">
    <source>
        <dbReference type="ARBA" id="ARBA00022692"/>
    </source>
</evidence>
<dbReference type="EMBL" id="WKED01000006">
    <property type="protein sequence ID" value="MCF5106322.1"/>
    <property type="molecule type" value="Genomic_DNA"/>
</dbReference>
<evidence type="ECO:0000313" key="8">
    <source>
        <dbReference type="Proteomes" id="UP000814003"/>
    </source>
</evidence>
<name>A0ABS9F1W3_9PSED</name>
<evidence type="ECO:0000256" key="1">
    <source>
        <dbReference type="ARBA" id="ARBA00004127"/>
    </source>
</evidence>